<proteinExistence type="predicted"/>
<dbReference type="EMBL" id="CP001687">
    <property type="protein sequence ID" value="ACV12974.1"/>
    <property type="molecule type" value="Genomic_DNA"/>
</dbReference>
<dbReference type="OrthoDB" id="311801at2157"/>
<dbReference type="RefSeq" id="WP_015790536.1">
    <property type="nucleotide sequence ID" value="NC_013158.1"/>
</dbReference>
<sequence>MKREHFSLTAVRAGEKPDAPDVPTLRITHSGAAAPLRDRLTDDDGATLEGDAVDVAFRKREQETGVLSIADRLTGAFICELEADIADVKRVVDAAEATDDRYRIELVVGDERIRFEKQTLLVYDDTGQLRRSCSLIPGSVEL</sequence>
<dbReference type="AlphaFoldDB" id="C7NR61"/>
<dbReference type="STRING" id="519442.Huta_2813"/>
<dbReference type="GeneID" id="8385120"/>
<dbReference type="InterPro" id="IPR043811">
    <property type="entry name" value="DUF5793"/>
</dbReference>
<dbReference type="Proteomes" id="UP000002071">
    <property type="component" value="Chromosome"/>
</dbReference>
<dbReference type="HOGENOM" id="CLU_1656846_0_0_2"/>
<reference evidence="1 2" key="1">
    <citation type="journal article" date="2009" name="Stand. Genomic Sci.">
        <title>Complete genome sequence of Halorhabdus utahensis type strain (AX-2).</title>
        <authorList>
            <person name="Anderson I."/>
            <person name="Tindall B.J."/>
            <person name="Pomrenke H."/>
            <person name="Goker M."/>
            <person name="Lapidus A."/>
            <person name="Nolan M."/>
            <person name="Copeland A."/>
            <person name="Glavina Del Rio T."/>
            <person name="Chen F."/>
            <person name="Tice H."/>
            <person name="Cheng J.F."/>
            <person name="Lucas S."/>
            <person name="Chertkov O."/>
            <person name="Bruce D."/>
            <person name="Brettin T."/>
            <person name="Detter J.C."/>
            <person name="Han C."/>
            <person name="Goodwin L."/>
            <person name="Land M."/>
            <person name="Hauser L."/>
            <person name="Chang Y.J."/>
            <person name="Jeffries C.D."/>
            <person name="Pitluck S."/>
            <person name="Pati A."/>
            <person name="Mavromatis K."/>
            <person name="Ivanova N."/>
            <person name="Ovchinnikova G."/>
            <person name="Chen A."/>
            <person name="Palaniappan K."/>
            <person name="Chain P."/>
            <person name="Rohde M."/>
            <person name="Bristow J."/>
            <person name="Eisen J.A."/>
            <person name="Markowitz V."/>
            <person name="Hugenholtz P."/>
            <person name="Kyrpides N.C."/>
            <person name="Klenk H.P."/>
        </authorList>
    </citation>
    <scope>NUCLEOTIDE SEQUENCE [LARGE SCALE GENOMIC DNA]</scope>
    <source>
        <strain evidence="2">DSM 12940 / JCM 11049 / AX-2</strain>
    </source>
</reference>
<evidence type="ECO:0000313" key="2">
    <source>
        <dbReference type="Proteomes" id="UP000002071"/>
    </source>
</evidence>
<organism evidence="1 2">
    <name type="scientific">Halorhabdus utahensis (strain DSM 12940 / JCM 11049 / AX-2)</name>
    <dbReference type="NCBI Taxonomy" id="519442"/>
    <lineage>
        <taxon>Archaea</taxon>
        <taxon>Methanobacteriati</taxon>
        <taxon>Methanobacteriota</taxon>
        <taxon>Stenosarchaea group</taxon>
        <taxon>Halobacteria</taxon>
        <taxon>Halobacteriales</taxon>
        <taxon>Haloarculaceae</taxon>
        <taxon>Halorhabdus</taxon>
    </lineage>
</organism>
<accession>C7NR61</accession>
<dbReference type="eggNOG" id="arCOG04578">
    <property type="taxonomic scope" value="Archaea"/>
</dbReference>
<gene>
    <name evidence="1" type="ordered locus">Huta_2813</name>
</gene>
<protein>
    <submittedName>
        <fullName evidence="1">Uncharacterized protein</fullName>
    </submittedName>
</protein>
<evidence type="ECO:0000313" key="1">
    <source>
        <dbReference type="EMBL" id="ACV12974.1"/>
    </source>
</evidence>
<dbReference type="Pfam" id="PF19106">
    <property type="entry name" value="DUF5793"/>
    <property type="match status" value="1"/>
</dbReference>
<keyword evidence="2" id="KW-1185">Reference proteome</keyword>
<dbReference type="KEGG" id="hut:Huta_2813"/>
<name>C7NR61_HALUD</name>